<keyword evidence="3 5" id="KW-0597">Phosphoprotein</keyword>
<evidence type="ECO:0000256" key="2">
    <source>
        <dbReference type="ARBA" id="ARBA00012438"/>
    </source>
</evidence>
<dbReference type="CDD" id="cd00082">
    <property type="entry name" value="HisKA"/>
    <property type="match status" value="1"/>
</dbReference>
<dbReference type="SUPFAM" id="SSF47384">
    <property type="entry name" value="Homodimeric domain of signal transducing histidine kinase"/>
    <property type="match status" value="1"/>
</dbReference>
<dbReference type="Pfam" id="PF00072">
    <property type="entry name" value="Response_reg"/>
    <property type="match status" value="1"/>
</dbReference>
<feature type="modified residue" description="4-aspartylphosphate" evidence="5">
    <location>
        <position position="871"/>
    </location>
</feature>
<dbReference type="OrthoDB" id="9770795at2"/>
<reference evidence="9" key="1">
    <citation type="submission" date="2016-10" db="EMBL/GenBank/DDBJ databases">
        <authorList>
            <person name="Varghese N."/>
            <person name="Submissions S."/>
        </authorList>
    </citation>
    <scope>NUCLEOTIDE SEQUENCE [LARGE SCALE GENOMIC DNA]</scope>
    <source>
        <strain evidence="9">JCM 21621</strain>
    </source>
</reference>
<sequence>MKLRLFLYPLDTSFSTPQALRKLLRVFACVLLLGLVSTQSFFLNESFNGEVSRHRRLMNASMYEAQLFLYQRESLLEHLARGVMFDSGDRPVSLPYLSNLPPHDYVNLALGDADGRSSLFLSGRDLRELREKNLSLLYIAPGPTIRVSRLYDSAALNPVLPTAVFEALRQPGSAKEEGGVRWLADPADARGRLYLFIRVSAQQDAGWLGLELDNADLVAAFDNPAAGDYLLLDRQHREILGNRMTPGLGAQFSALWQHDTFAFSQSGPFSWRLALLMHLGNSEWALVRYVDLPTLLQPLWPRLLLSLLLSLAVGGMLFGLCRRIERRLIEPDQRRLDALVDSEAFSSAVIQTAPVGLCVLRRKDGAVVLENRLALQWLGDGEQRRRWSHGWIARAFDGESGAASEEVEMAGGRHLHLSYAPTRYKGEDVLLCAFSDISARKQTEAALAEAKLTADAANAAKTLFLATMSHEIRTPLYGVLGTLELLGRTPLDAQQAGYLKAIQHSSSTLLHLIGDVLDVSKIEAGQLGLEFVEFSPLELVQDVLQAYAAAARNKGLQLYGCCSPDLPGLLRGDATRIRQILNNLLSNALKFTDNGRVVVRVRPERRDGDRVTLFWQVADTGIGISPEEQRHLFDPFYQGGEHSRMVGGTGLGLSICQRLCNLMNGRLQVVSDVGLGSSFTLSLPLQVIPGAADMEPTLAPTPVWVHSPVREFSECIAGWLGRQGARALVASSGCLIEDAEAAVLVEVRFGGQDVDPLPDWQGCRVIVSDQGHDYPQRQGCDWLVGRYSVAGLFQAVALAQGCKDTGQAHGDAPPVERSLGLRVLAAEDNPINQLILRDQLEELGCSVELACDGLEALRLWQAGTFDVVLTDVNMPGMNGYQLARALRERGCRVPVIGTTANAMREEVERCLAAGMNDCLLKPLDLPSLYGRLKSIQKETCECSPTES</sequence>
<dbReference type="SUPFAM" id="SSF55874">
    <property type="entry name" value="ATPase domain of HSP90 chaperone/DNA topoisomerase II/histidine kinase"/>
    <property type="match status" value="1"/>
</dbReference>
<dbReference type="FunFam" id="3.30.565.10:FF:000010">
    <property type="entry name" value="Sensor histidine kinase RcsC"/>
    <property type="match status" value="1"/>
</dbReference>
<keyword evidence="4" id="KW-0902">Two-component regulatory system</keyword>
<evidence type="ECO:0000313" key="8">
    <source>
        <dbReference type="EMBL" id="SDO97440.1"/>
    </source>
</evidence>
<dbReference type="SMART" id="SM00388">
    <property type="entry name" value="HisKA"/>
    <property type="match status" value="1"/>
</dbReference>
<evidence type="ECO:0000256" key="3">
    <source>
        <dbReference type="ARBA" id="ARBA00022553"/>
    </source>
</evidence>
<dbReference type="PANTHER" id="PTHR45339">
    <property type="entry name" value="HYBRID SIGNAL TRANSDUCTION HISTIDINE KINASE J"/>
    <property type="match status" value="1"/>
</dbReference>
<dbReference type="CDD" id="cd17546">
    <property type="entry name" value="REC_hyHK_CKI1_RcsC-like"/>
    <property type="match status" value="1"/>
</dbReference>
<keyword evidence="8" id="KW-0418">Kinase</keyword>
<accession>A0A1H0NYG3</accession>
<dbReference type="Pfam" id="PF00512">
    <property type="entry name" value="HisKA"/>
    <property type="match status" value="1"/>
</dbReference>
<name>A0A1H0NYG3_9PSED</name>
<dbReference type="EC" id="2.7.13.3" evidence="2"/>
<dbReference type="InterPro" id="IPR001789">
    <property type="entry name" value="Sig_transdc_resp-reg_receiver"/>
</dbReference>
<dbReference type="InterPro" id="IPR011006">
    <property type="entry name" value="CheY-like_superfamily"/>
</dbReference>
<dbReference type="STRING" id="198616.SAMN05216193_11925"/>
<dbReference type="Proteomes" id="UP000242957">
    <property type="component" value="Unassembled WGS sequence"/>
</dbReference>
<evidence type="ECO:0000259" key="7">
    <source>
        <dbReference type="PROSITE" id="PS50110"/>
    </source>
</evidence>
<dbReference type="EMBL" id="FNIJ01000019">
    <property type="protein sequence ID" value="SDO97440.1"/>
    <property type="molecule type" value="Genomic_DNA"/>
</dbReference>
<dbReference type="GO" id="GO:0000155">
    <property type="term" value="F:phosphorelay sensor kinase activity"/>
    <property type="evidence" value="ECO:0007669"/>
    <property type="project" value="InterPro"/>
</dbReference>
<dbReference type="PANTHER" id="PTHR45339:SF1">
    <property type="entry name" value="HYBRID SIGNAL TRANSDUCTION HISTIDINE KINASE J"/>
    <property type="match status" value="1"/>
</dbReference>
<dbReference type="InterPro" id="IPR036097">
    <property type="entry name" value="HisK_dim/P_sf"/>
</dbReference>
<dbReference type="InterPro" id="IPR003594">
    <property type="entry name" value="HATPase_dom"/>
</dbReference>
<comment type="catalytic activity">
    <reaction evidence="1">
        <text>ATP + protein L-histidine = ADP + protein N-phospho-L-histidine.</text>
        <dbReference type="EC" id="2.7.13.3"/>
    </reaction>
</comment>
<dbReference type="InterPro" id="IPR004358">
    <property type="entry name" value="Sig_transdc_His_kin-like_C"/>
</dbReference>
<dbReference type="CDD" id="cd16922">
    <property type="entry name" value="HATPase_EvgS-ArcB-TorS-like"/>
    <property type="match status" value="1"/>
</dbReference>
<organism evidence="8 9">
    <name type="scientific">Pseudomonas jinjuensis</name>
    <dbReference type="NCBI Taxonomy" id="198616"/>
    <lineage>
        <taxon>Bacteria</taxon>
        <taxon>Pseudomonadati</taxon>
        <taxon>Pseudomonadota</taxon>
        <taxon>Gammaproteobacteria</taxon>
        <taxon>Pseudomonadales</taxon>
        <taxon>Pseudomonadaceae</taxon>
        <taxon>Pseudomonas</taxon>
    </lineage>
</organism>
<dbReference type="SMART" id="SM00448">
    <property type="entry name" value="REC"/>
    <property type="match status" value="1"/>
</dbReference>
<evidence type="ECO:0000256" key="5">
    <source>
        <dbReference type="PROSITE-ProRule" id="PRU00169"/>
    </source>
</evidence>
<dbReference type="AlphaFoldDB" id="A0A1H0NYG3"/>
<dbReference type="InterPro" id="IPR003661">
    <property type="entry name" value="HisK_dim/P_dom"/>
</dbReference>
<proteinExistence type="predicted"/>
<dbReference type="PRINTS" id="PR00344">
    <property type="entry name" value="BCTRLSENSOR"/>
</dbReference>
<protein>
    <recommendedName>
        <fullName evidence="2">histidine kinase</fullName>
        <ecNumber evidence="2">2.7.13.3</ecNumber>
    </recommendedName>
</protein>
<dbReference type="InterPro" id="IPR005467">
    <property type="entry name" value="His_kinase_dom"/>
</dbReference>
<evidence type="ECO:0000259" key="6">
    <source>
        <dbReference type="PROSITE" id="PS50109"/>
    </source>
</evidence>
<evidence type="ECO:0000256" key="1">
    <source>
        <dbReference type="ARBA" id="ARBA00000085"/>
    </source>
</evidence>
<evidence type="ECO:0000313" key="9">
    <source>
        <dbReference type="Proteomes" id="UP000242957"/>
    </source>
</evidence>
<dbReference type="Gene3D" id="1.10.287.130">
    <property type="match status" value="1"/>
</dbReference>
<feature type="domain" description="Histidine kinase" evidence="6">
    <location>
        <begin position="467"/>
        <end position="687"/>
    </location>
</feature>
<dbReference type="Gene3D" id="3.40.50.2300">
    <property type="match status" value="1"/>
</dbReference>
<dbReference type="PROSITE" id="PS50109">
    <property type="entry name" value="HIS_KIN"/>
    <property type="match status" value="1"/>
</dbReference>
<dbReference type="InterPro" id="IPR036890">
    <property type="entry name" value="HATPase_C_sf"/>
</dbReference>
<dbReference type="RefSeq" id="WP_084309492.1">
    <property type="nucleotide sequence ID" value="NZ_FNIJ01000019.1"/>
</dbReference>
<dbReference type="Pfam" id="PF02518">
    <property type="entry name" value="HATPase_c"/>
    <property type="match status" value="1"/>
</dbReference>
<dbReference type="Gene3D" id="3.30.450.20">
    <property type="entry name" value="PAS domain"/>
    <property type="match status" value="1"/>
</dbReference>
<dbReference type="SMART" id="SM00387">
    <property type="entry name" value="HATPase_c"/>
    <property type="match status" value="1"/>
</dbReference>
<keyword evidence="9" id="KW-1185">Reference proteome</keyword>
<feature type="domain" description="Response regulatory" evidence="7">
    <location>
        <begin position="822"/>
        <end position="936"/>
    </location>
</feature>
<keyword evidence="8" id="KW-0808">Transferase</keyword>
<gene>
    <name evidence="8" type="ORF">SAMN05216193_11925</name>
</gene>
<dbReference type="InterPro" id="IPR035965">
    <property type="entry name" value="PAS-like_dom_sf"/>
</dbReference>
<evidence type="ECO:0000256" key="4">
    <source>
        <dbReference type="ARBA" id="ARBA00023012"/>
    </source>
</evidence>
<dbReference type="PROSITE" id="PS50110">
    <property type="entry name" value="RESPONSE_REGULATORY"/>
    <property type="match status" value="1"/>
</dbReference>
<dbReference type="SUPFAM" id="SSF52172">
    <property type="entry name" value="CheY-like"/>
    <property type="match status" value="1"/>
</dbReference>
<dbReference type="Gene3D" id="3.30.565.10">
    <property type="entry name" value="Histidine kinase-like ATPase, C-terminal domain"/>
    <property type="match status" value="1"/>
</dbReference>
<dbReference type="SUPFAM" id="SSF55785">
    <property type="entry name" value="PYP-like sensor domain (PAS domain)"/>
    <property type="match status" value="1"/>
</dbReference>